<comment type="caution">
    <text evidence="2">The sequence shown here is derived from an EMBL/GenBank/DDBJ whole genome shotgun (WGS) entry which is preliminary data.</text>
</comment>
<evidence type="ECO:0000313" key="3">
    <source>
        <dbReference type="Proteomes" id="UP000298327"/>
    </source>
</evidence>
<organism evidence="2 3">
    <name type="scientific">Dentipellis fragilis</name>
    <dbReference type="NCBI Taxonomy" id="205917"/>
    <lineage>
        <taxon>Eukaryota</taxon>
        <taxon>Fungi</taxon>
        <taxon>Dikarya</taxon>
        <taxon>Basidiomycota</taxon>
        <taxon>Agaricomycotina</taxon>
        <taxon>Agaricomycetes</taxon>
        <taxon>Russulales</taxon>
        <taxon>Hericiaceae</taxon>
        <taxon>Dentipellis</taxon>
    </lineage>
</organism>
<proteinExistence type="predicted"/>
<evidence type="ECO:0000313" key="2">
    <source>
        <dbReference type="EMBL" id="TFY57046.1"/>
    </source>
</evidence>
<accession>A0A4Y9Y3J3</accession>
<protein>
    <submittedName>
        <fullName evidence="2">Uncharacterized protein</fullName>
    </submittedName>
</protein>
<sequence length="78" mass="8829">MDLGITSGTVRDCRACHQHRESVGGWGLGTWHEEGKDKEEDDEDEAMTWDQAQAAVERMVGIKTPDTPTQPETRRRMT</sequence>
<dbReference type="EMBL" id="SEOQ01000779">
    <property type="protein sequence ID" value="TFY57046.1"/>
    <property type="molecule type" value="Genomic_DNA"/>
</dbReference>
<dbReference type="AlphaFoldDB" id="A0A4Y9Y3J3"/>
<dbReference type="Proteomes" id="UP000298327">
    <property type="component" value="Unassembled WGS sequence"/>
</dbReference>
<keyword evidence="3" id="KW-1185">Reference proteome</keyword>
<name>A0A4Y9Y3J3_9AGAM</name>
<feature type="region of interest" description="Disordered" evidence="1">
    <location>
        <begin position="23"/>
        <end position="43"/>
    </location>
</feature>
<feature type="region of interest" description="Disordered" evidence="1">
    <location>
        <begin position="56"/>
        <end position="78"/>
    </location>
</feature>
<evidence type="ECO:0000256" key="1">
    <source>
        <dbReference type="SAM" id="MobiDB-lite"/>
    </source>
</evidence>
<gene>
    <name evidence="2" type="ORF">EVG20_g8693</name>
</gene>
<dbReference type="OrthoDB" id="2290221at2759"/>
<reference evidence="2 3" key="1">
    <citation type="submission" date="2019-02" db="EMBL/GenBank/DDBJ databases">
        <title>Genome sequencing of the rare red list fungi Dentipellis fragilis.</title>
        <authorList>
            <person name="Buettner E."/>
            <person name="Kellner H."/>
        </authorList>
    </citation>
    <scope>NUCLEOTIDE SEQUENCE [LARGE SCALE GENOMIC DNA]</scope>
    <source>
        <strain evidence="2 3">DSM 105465</strain>
    </source>
</reference>